<evidence type="ECO:0000256" key="5">
    <source>
        <dbReference type="ARBA" id="ARBA00023085"/>
    </source>
</evidence>
<dbReference type="InterPro" id="IPR006501">
    <property type="entry name" value="Pectinesterase_inhib_dom"/>
</dbReference>
<protein>
    <recommendedName>
        <fullName evidence="7">Pectinesterase</fullName>
        <ecNumber evidence="7">3.1.1.11</ecNumber>
    </recommendedName>
</protein>
<dbReference type="InterPro" id="IPR012334">
    <property type="entry name" value="Pectin_lyas_fold"/>
</dbReference>
<dbReference type="FunFam" id="2.160.20.10:FF:000001">
    <property type="entry name" value="Pectinesterase"/>
    <property type="match status" value="1"/>
</dbReference>
<keyword evidence="10" id="KW-1185">Reference proteome</keyword>
<proteinExistence type="inferred from homology"/>
<comment type="pathway">
    <text evidence="1 7">Glycan metabolism; pectin degradation; 2-dehydro-3-deoxy-D-gluconate from pectin: step 1/5.</text>
</comment>
<dbReference type="EMBL" id="SWLB01000025">
    <property type="protein sequence ID" value="KAF3322404.1"/>
    <property type="molecule type" value="Genomic_DNA"/>
</dbReference>
<evidence type="ECO:0000256" key="7">
    <source>
        <dbReference type="RuleBase" id="RU000589"/>
    </source>
</evidence>
<dbReference type="GO" id="GO:0030599">
    <property type="term" value="F:pectinesterase activity"/>
    <property type="evidence" value="ECO:0007669"/>
    <property type="project" value="UniProtKB-UniRule"/>
</dbReference>
<evidence type="ECO:0000259" key="8">
    <source>
        <dbReference type="SMART" id="SM00856"/>
    </source>
</evidence>
<dbReference type="GO" id="GO:0004857">
    <property type="term" value="F:enzyme inhibitor activity"/>
    <property type="evidence" value="ECO:0007669"/>
    <property type="project" value="InterPro"/>
</dbReference>
<dbReference type="SUPFAM" id="SSF101148">
    <property type="entry name" value="Plant invertase/pectin methylesterase inhibitor"/>
    <property type="match status" value="1"/>
</dbReference>
<feature type="domain" description="Pectinesterase inhibitor" evidence="8">
    <location>
        <begin position="36"/>
        <end position="181"/>
    </location>
</feature>
<dbReference type="Pfam" id="PF04043">
    <property type="entry name" value="PMEI"/>
    <property type="match status" value="1"/>
</dbReference>
<dbReference type="PROSITE" id="PS00503">
    <property type="entry name" value="PECTINESTERASE_2"/>
    <property type="match status" value="1"/>
</dbReference>
<evidence type="ECO:0000256" key="3">
    <source>
        <dbReference type="ARBA" id="ARBA00007786"/>
    </source>
</evidence>
<dbReference type="EC" id="3.1.1.11" evidence="7"/>
<gene>
    <name evidence="9" type="ORF">FCM35_KLT13545</name>
</gene>
<comment type="similarity">
    <text evidence="2">In the N-terminal section; belongs to the PMEI family.</text>
</comment>
<dbReference type="Pfam" id="PF01095">
    <property type="entry name" value="Pectinesterase"/>
    <property type="match status" value="1"/>
</dbReference>
<reference evidence="9" key="1">
    <citation type="submission" date="2020-01" db="EMBL/GenBank/DDBJ databases">
        <title>Genome sequence of Kobresia littledalei, the first chromosome-level genome in the family Cyperaceae.</title>
        <authorList>
            <person name="Qu G."/>
        </authorList>
    </citation>
    <scope>NUCLEOTIDE SEQUENCE</scope>
    <source>
        <strain evidence="9">C.B.Clarke</strain>
        <tissue evidence="9">Leaf</tissue>
    </source>
</reference>
<dbReference type="SUPFAM" id="SSF51126">
    <property type="entry name" value="Pectin lyase-like"/>
    <property type="match status" value="1"/>
</dbReference>
<comment type="caution">
    <text evidence="9">The sequence shown here is derived from an EMBL/GenBank/DDBJ whole genome shotgun (WGS) entry which is preliminary data.</text>
</comment>
<keyword evidence="5 7" id="KW-0063">Aspartyl esterase</keyword>
<comment type="catalytic activity">
    <reaction evidence="7">
        <text>[(1-&gt;4)-alpha-D-galacturonosyl methyl ester](n) + n H2O = [(1-&gt;4)-alpha-D-galacturonosyl](n) + n methanol + n H(+)</text>
        <dbReference type="Rhea" id="RHEA:22380"/>
        <dbReference type="Rhea" id="RHEA-COMP:14570"/>
        <dbReference type="Rhea" id="RHEA-COMP:14573"/>
        <dbReference type="ChEBI" id="CHEBI:15377"/>
        <dbReference type="ChEBI" id="CHEBI:15378"/>
        <dbReference type="ChEBI" id="CHEBI:17790"/>
        <dbReference type="ChEBI" id="CHEBI:140522"/>
        <dbReference type="ChEBI" id="CHEBI:140523"/>
        <dbReference type="EC" id="3.1.1.11"/>
    </reaction>
</comment>
<evidence type="ECO:0000256" key="1">
    <source>
        <dbReference type="ARBA" id="ARBA00005184"/>
    </source>
</evidence>
<evidence type="ECO:0000313" key="9">
    <source>
        <dbReference type="EMBL" id="KAF3322404.1"/>
    </source>
</evidence>
<dbReference type="AlphaFoldDB" id="A0A833QGN2"/>
<comment type="similarity">
    <text evidence="3">In the C-terminal section; belongs to the pectinesterase family.</text>
</comment>
<organism evidence="9 10">
    <name type="scientific">Carex littledalei</name>
    <dbReference type="NCBI Taxonomy" id="544730"/>
    <lineage>
        <taxon>Eukaryota</taxon>
        <taxon>Viridiplantae</taxon>
        <taxon>Streptophyta</taxon>
        <taxon>Embryophyta</taxon>
        <taxon>Tracheophyta</taxon>
        <taxon>Spermatophyta</taxon>
        <taxon>Magnoliopsida</taxon>
        <taxon>Liliopsida</taxon>
        <taxon>Poales</taxon>
        <taxon>Cyperaceae</taxon>
        <taxon>Cyperoideae</taxon>
        <taxon>Cariceae</taxon>
        <taxon>Carex</taxon>
        <taxon>Carex subgen. Euthyceras</taxon>
    </lineage>
</organism>
<accession>A0A833QGN2</accession>
<dbReference type="SMART" id="SM00856">
    <property type="entry name" value="PMEI"/>
    <property type="match status" value="1"/>
</dbReference>
<dbReference type="CDD" id="cd15798">
    <property type="entry name" value="PMEI-like_3"/>
    <property type="match status" value="1"/>
</dbReference>
<dbReference type="InterPro" id="IPR000070">
    <property type="entry name" value="Pectinesterase_cat"/>
</dbReference>
<evidence type="ECO:0000256" key="6">
    <source>
        <dbReference type="PROSITE-ProRule" id="PRU10040"/>
    </source>
</evidence>
<evidence type="ECO:0000256" key="2">
    <source>
        <dbReference type="ARBA" id="ARBA00006027"/>
    </source>
</evidence>
<dbReference type="Proteomes" id="UP000623129">
    <property type="component" value="Unassembled WGS sequence"/>
</dbReference>
<dbReference type="InterPro" id="IPR033131">
    <property type="entry name" value="Pectinesterase_Asp_AS"/>
</dbReference>
<dbReference type="GO" id="GO:0042545">
    <property type="term" value="P:cell wall modification"/>
    <property type="evidence" value="ECO:0007669"/>
    <property type="project" value="UniProtKB-UniRule"/>
</dbReference>
<evidence type="ECO:0000256" key="4">
    <source>
        <dbReference type="ARBA" id="ARBA00022801"/>
    </source>
</evidence>
<dbReference type="NCBIfam" id="TIGR01614">
    <property type="entry name" value="PME_inhib"/>
    <property type="match status" value="1"/>
</dbReference>
<name>A0A833QGN2_9POAL</name>
<dbReference type="Gene3D" id="2.160.20.10">
    <property type="entry name" value="Single-stranded right-handed beta-helix, Pectin lyase-like"/>
    <property type="match status" value="1"/>
</dbReference>
<feature type="active site" evidence="6">
    <location>
        <position position="373"/>
    </location>
</feature>
<dbReference type="OrthoDB" id="2019149at2759"/>
<keyword evidence="4 7" id="KW-0378">Hydrolase</keyword>
<feature type="chain" id="PRO_5033111919" description="Pectinesterase" evidence="7">
    <location>
        <begin position="24"/>
        <end position="535"/>
    </location>
</feature>
<dbReference type="InterPro" id="IPR011050">
    <property type="entry name" value="Pectin_lyase_fold/virulence"/>
</dbReference>
<dbReference type="GO" id="GO:0045490">
    <property type="term" value="P:pectin catabolic process"/>
    <property type="evidence" value="ECO:0007669"/>
    <property type="project" value="UniProtKB-UniRule"/>
</dbReference>
<dbReference type="UniPathway" id="UPA00545">
    <property type="reaction ID" value="UER00823"/>
</dbReference>
<keyword evidence="7" id="KW-0732">Signal</keyword>
<dbReference type="InterPro" id="IPR035513">
    <property type="entry name" value="Invertase/methylesterase_inhib"/>
</dbReference>
<sequence length="535" mass="59413">MYSSYNTSILLLTIFFILPFSFSLRTRNNDTNADTDIDHEINQWCAETPHPQACIYYFTNNTLPYIPKQKSDFFRISLQLTLDAADRAQSHLRRLGPYCNSTSELTALLDCWKLYANAALQINRTMQGGCTNIDSQTWLSAALTSVTTCRKGFADLEAPDSVINPVMRYNVSDLVSNLLALNIGYNYTNNTTSNAGGKKKFNWMKAGHQKLLQLSTSQANLVVAKDGSGNYGTIRDAISDAAAKISGMSSNSQFVIYVKAGVYSENLQIVNSITNLVFVGDGIGRTIITGNRSASNGFTTFSSATFSVLGNGFMATGITFRNTFGPTSQAVAMLSASDQSIFYKCSFEGYQDTLCTFSQRQFYRECDIYGTVDFIFGNAAAVFQKCNIYTRIPVPGQANVIAAQGRSDPNQNTGIVIQSSNIKAAPEFWPIHRTVKSFLGRPWQRYSRTIFVRNYIDSIIDPEGWTPTSIPDFLNTLYFAEFQNTGPGSRLSMRIKWPGYHRIGRASLLRQFTASRFIAGRVWIPASGVPFNPVF</sequence>
<dbReference type="Gene3D" id="1.20.140.40">
    <property type="entry name" value="Invertase/pectin methylesterase inhibitor family protein"/>
    <property type="match status" value="1"/>
</dbReference>
<evidence type="ECO:0000313" key="10">
    <source>
        <dbReference type="Proteomes" id="UP000623129"/>
    </source>
</evidence>
<dbReference type="PANTHER" id="PTHR31707">
    <property type="entry name" value="PECTINESTERASE"/>
    <property type="match status" value="1"/>
</dbReference>
<feature type="signal peptide" evidence="7">
    <location>
        <begin position="1"/>
        <end position="23"/>
    </location>
</feature>